<keyword evidence="2" id="KW-0812">Transmembrane</keyword>
<proteinExistence type="predicted"/>
<feature type="signal peptide" evidence="3">
    <location>
        <begin position="1"/>
        <end position="25"/>
    </location>
</feature>
<gene>
    <name evidence="4" type="ORF">JF539_15115</name>
</gene>
<dbReference type="EMBL" id="JAEKJZ010000002">
    <property type="protein sequence ID" value="MBN9671676.1"/>
    <property type="molecule type" value="Genomic_DNA"/>
</dbReference>
<organism evidence="4 5">
    <name type="scientific">Roseibium aggregatum</name>
    <dbReference type="NCBI Taxonomy" id="187304"/>
    <lineage>
        <taxon>Bacteria</taxon>
        <taxon>Pseudomonadati</taxon>
        <taxon>Pseudomonadota</taxon>
        <taxon>Alphaproteobacteria</taxon>
        <taxon>Hyphomicrobiales</taxon>
        <taxon>Stappiaceae</taxon>
        <taxon>Roseibium</taxon>
    </lineage>
</organism>
<keyword evidence="2" id="KW-1133">Transmembrane helix</keyword>
<comment type="caution">
    <text evidence="4">The sequence shown here is derived from an EMBL/GenBank/DDBJ whole genome shotgun (WGS) entry which is preliminary data.</text>
</comment>
<evidence type="ECO:0000313" key="4">
    <source>
        <dbReference type="EMBL" id="MBN9671676.1"/>
    </source>
</evidence>
<feature type="region of interest" description="Disordered" evidence="1">
    <location>
        <begin position="29"/>
        <end position="50"/>
    </location>
</feature>
<dbReference type="RefSeq" id="WP_207141490.1">
    <property type="nucleotide sequence ID" value="NZ_JAEKJZ010000002.1"/>
</dbReference>
<sequence length="124" mass="12981">MKSVSKRLIAAALTGALLLPTVATAEAGPKHGWNNRGGHHHHHGKKRHKNNDNVGAAVAAGVIGLAAGALIAGANRQPVYAGPPPVSYYPPAPYPGQVYGPAGYQPWNSGCRIFHRNGTCADRY</sequence>
<accession>A0A939EFB2</accession>
<dbReference type="Proteomes" id="UP000664096">
    <property type="component" value="Unassembled WGS sequence"/>
</dbReference>
<evidence type="ECO:0000256" key="3">
    <source>
        <dbReference type="SAM" id="SignalP"/>
    </source>
</evidence>
<keyword evidence="2" id="KW-0472">Membrane</keyword>
<dbReference type="AlphaFoldDB" id="A0A939EFB2"/>
<evidence type="ECO:0000256" key="1">
    <source>
        <dbReference type="SAM" id="MobiDB-lite"/>
    </source>
</evidence>
<name>A0A939EFB2_9HYPH</name>
<feature type="transmembrane region" description="Helical" evidence="2">
    <location>
        <begin position="54"/>
        <end position="74"/>
    </location>
</feature>
<protein>
    <submittedName>
        <fullName evidence="4">BA14K family protein</fullName>
    </submittedName>
</protein>
<feature type="compositionally biased region" description="Basic residues" evidence="1">
    <location>
        <begin position="37"/>
        <end position="49"/>
    </location>
</feature>
<reference evidence="4" key="1">
    <citation type="submission" date="2020-12" db="EMBL/GenBank/DDBJ databases">
        <title>Oil enriched cultivation method for isolating marine PHA-producing bacteria.</title>
        <authorList>
            <person name="Zheng W."/>
            <person name="Yu S."/>
            <person name="Huang Y."/>
        </authorList>
    </citation>
    <scope>NUCLEOTIDE SEQUENCE</scope>
    <source>
        <strain evidence="4">SY-2-12</strain>
    </source>
</reference>
<evidence type="ECO:0000313" key="5">
    <source>
        <dbReference type="Proteomes" id="UP000664096"/>
    </source>
</evidence>
<feature type="chain" id="PRO_5038140532" evidence="3">
    <location>
        <begin position="26"/>
        <end position="124"/>
    </location>
</feature>
<keyword evidence="3" id="KW-0732">Signal</keyword>
<evidence type="ECO:0000256" key="2">
    <source>
        <dbReference type="SAM" id="Phobius"/>
    </source>
</evidence>